<dbReference type="EMBL" id="FSRL01000001">
    <property type="protein sequence ID" value="SIN94509.1"/>
    <property type="molecule type" value="Genomic_DNA"/>
</dbReference>
<dbReference type="GO" id="GO:0006276">
    <property type="term" value="P:plasmid maintenance"/>
    <property type="evidence" value="ECO:0007669"/>
    <property type="project" value="InterPro"/>
</dbReference>
<keyword evidence="3" id="KW-0678">Repressor</keyword>
<evidence type="ECO:0000256" key="3">
    <source>
        <dbReference type="ARBA" id="ARBA00022491"/>
    </source>
</evidence>
<evidence type="ECO:0000256" key="6">
    <source>
        <dbReference type="ARBA" id="ARBA00029628"/>
    </source>
</evidence>
<name>A0A1N6FGX0_9RHOB</name>
<evidence type="ECO:0000256" key="4">
    <source>
        <dbReference type="ARBA" id="ARBA00023015"/>
    </source>
</evidence>
<dbReference type="Gene3D" id="2.30.30.110">
    <property type="match status" value="1"/>
</dbReference>
<dbReference type="RefSeq" id="WP_074255721.1">
    <property type="nucleotide sequence ID" value="NZ_FSRL01000001.1"/>
</dbReference>
<keyword evidence="9" id="KW-1185">Reference proteome</keyword>
<dbReference type="SUPFAM" id="SSF50118">
    <property type="entry name" value="Cell growth inhibitor/plasmid maintenance toxic component"/>
    <property type="match status" value="1"/>
</dbReference>
<gene>
    <name evidence="8" type="ORF">SAMN05444002_1662</name>
</gene>
<protein>
    <recommendedName>
        <fullName evidence="2">Toxin CcdB</fullName>
    </recommendedName>
    <alternativeName>
        <fullName evidence="7">Cytotoxic protein CcdB</fullName>
    </alternativeName>
    <alternativeName>
        <fullName evidence="6">Protein LetD</fullName>
    </alternativeName>
</protein>
<sequence length="96" mass="10302">MEELKRFDIAEWNGIAMVVVESDILPPDPALVVIPLLPDYPAAKGLNPTIPHKGQPLVLATRLVTSVRRSALSRKASAAGHADEITRALDILLTGV</sequence>
<reference evidence="9" key="1">
    <citation type="submission" date="2016-11" db="EMBL/GenBank/DDBJ databases">
        <authorList>
            <person name="Varghese N."/>
            <person name="Submissions S."/>
        </authorList>
    </citation>
    <scope>NUCLEOTIDE SEQUENCE [LARGE SCALE GENOMIC DNA]</scope>
    <source>
        <strain evidence="9">DSM 29440</strain>
    </source>
</reference>
<evidence type="ECO:0000256" key="5">
    <source>
        <dbReference type="ARBA" id="ARBA00023163"/>
    </source>
</evidence>
<dbReference type="Proteomes" id="UP000184932">
    <property type="component" value="Unassembled WGS sequence"/>
</dbReference>
<dbReference type="InterPro" id="IPR011067">
    <property type="entry name" value="Plasmid_toxin/cell-grow_inhib"/>
</dbReference>
<proteinExistence type="inferred from homology"/>
<comment type="similarity">
    <text evidence="1">Belongs to the CcdB toxin family.</text>
</comment>
<evidence type="ECO:0000313" key="9">
    <source>
        <dbReference type="Proteomes" id="UP000184932"/>
    </source>
</evidence>
<keyword evidence="4" id="KW-0805">Transcription regulation</keyword>
<organism evidence="8 9">
    <name type="scientific">Vannielia litorea</name>
    <dbReference type="NCBI Taxonomy" id="1217970"/>
    <lineage>
        <taxon>Bacteria</taxon>
        <taxon>Pseudomonadati</taxon>
        <taxon>Pseudomonadota</taxon>
        <taxon>Alphaproteobacteria</taxon>
        <taxon>Rhodobacterales</taxon>
        <taxon>Paracoccaceae</taxon>
        <taxon>Vannielia</taxon>
    </lineage>
</organism>
<evidence type="ECO:0000256" key="7">
    <source>
        <dbReference type="ARBA" id="ARBA00033135"/>
    </source>
</evidence>
<dbReference type="AlphaFoldDB" id="A0A1N6FGX0"/>
<dbReference type="STRING" id="1217970.SAMN05444002_1662"/>
<dbReference type="Pfam" id="PF01845">
    <property type="entry name" value="CcdB"/>
    <property type="match status" value="1"/>
</dbReference>
<evidence type="ECO:0000313" key="8">
    <source>
        <dbReference type="EMBL" id="SIN94509.1"/>
    </source>
</evidence>
<accession>A0A1N6FGX0</accession>
<evidence type="ECO:0000256" key="1">
    <source>
        <dbReference type="ARBA" id="ARBA00005230"/>
    </source>
</evidence>
<evidence type="ECO:0000256" key="2">
    <source>
        <dbReference type="ARBA" id="ARBA00015075"/>
    </source>
</evidence>
<dbReference type="GO" id="GO:0008657">
    <property type="term" value="F:DNA topoisomerase type II (double strand cut, ATP-hydrolyzing) inhibitor activity"/>
    <property type="evidence" value="ECO:0007669"/>
    <property type="project" value="InterPro"/>
</dbReference>
<dbReference type="InterPro" id="IPR002712">
    <property type="entry name" value="CcdB"/>
</dbReference>
<keyword evidence="5" id="KW-0804">Transcription</keyword>